<keyword evidence="6" id="KW-0963">Cytoplasm</keyword>
<dbReference type="GO" id="GO:0005737">
    <property type="term" value="C:cytoplasm"/>
    <property type="evidence" value="ECO:0007669"/>
    <property type="project" value="UniProtKB-SubCell"/>
</dbReference>
<dbReference type="PROSITE" id="PS50801">
    <property type="entry name" value="STAS"/>
    <property type="match status" value="1"/>
</dbReference>
<dbReference type="OrthoDB" id="289162at2759"/>
<evidence type="ECO:0000259" key="10">
    <source>
        <dbReference type="PROSITE" id="PS50801"/>
    </source>
</evidence>
<dbReference type="EMBL" id="NCKW01003443">
    <property type="protein sequence ID" value="POM76431.1"/>
    <property type="molecule type" value="Genomic_DNA"/>
</dbReference>
<comment type="caution">
    <text evidence="11">The sequence shown here is derived from an EMBL/GenBank/DDBJ whole genome shotgun (WGS) entry which is preliminary data.</text>
</comment>
<keyword evidence="12" id="KW-1185">Reference proteome</keyword>
<evidence type="ECO:0000256" key="5">
    <source>
        <dbReference type="ARBA" id="ARBA00020265"/>
    </source>
</evidence>
<dbReference type="SUPFAM" id="SSF52091">
    <property type="entry name" value="SpoIIaa-like"/>
    <property type="match status" value="1"/>
</dbReference>
<dbReference type="UniPathway" id="UPA00988"/>
<dbReference type="Pfam" id="PF05625">
    <property type="entry name" value="PAXNEB"/>
    <property type="match status" value="1"/>
</dbReference>
<evidence type="ECO:0000256" key="7">
    <source>
        <dbReference type="ARBA" id="ARBA00022694"/>
    </source>
</evidence>
<organism evidence="11 12">
    <name type="scientific">Phytophthora palmivora</name>
    <dbReference type="NCBI Taxonomy" id="4796"/>
    <lineage>
        <taxon>Eukaryota</taxon>
        <taxon>Sar</taxon>
        <taxon>Stramenopiles</taxon>
        <taxon>Oomycota</taxon>
        <taxon>Peronosporomycetes</taxon>
        <taxon>Peronosporales</taxon>
        <taxon>Peronosporaceae</taxon>
        <taxon>Phytophthora</taxon>
    </lineage>
</organism>
<feature type="domain" description="STAS" evidence="10">
    <location>
        <begin position="1"/>
        <end position="84"/>
    </location>
</feature>
<dbReference type="PANTHER" id="PTHR12896:SF1">
    <property type="entry name" value="ELONGATOR COMPLEX PROTEIN 4"/>
    <property type="match status" value="1"/>
</dbReference>
<sequence length="477" mass="51838">MARLLKQGVTTHGVVLDCYHMNDLDATTIQVLSDTQEKLEVRKVRFAIANAKGRLQDILAATNLPKRILGGDPRMSVEDAVRLLRSLPPSGSTTPSSQGATNVPELMASFRRKTPAATSLRSGTKPFVNGQILVSSGLSELDGALGGGLLLNTLNLVETSPPSDETLDVGAAASDALAVDLLRYFVAEGVADGKQRVAIVAPDAAGFIQEQLPLELSLAQRQVKQQLAETKDDTTLTIAWQYGKYEEKQKEKQRFCHSFDLSKKMHIEMLGANEPIKIDPLVWMDSNATVSEVYELLYCAIEEVVQQEKTKEKDQVLRVGVLGLGSPLLGPPDATHMTALFTFFRRLRTLLGGSKSAVCLAVLASDALSAFPTAFMNELRHVSDSVLALNSFAGTRDLLPDELHEFQGSLTLRKLPRVHALACHAPSNTRFGVKRERRKLKIEKFHLPPEGSRSSNSSTCGSNTPSTGHSSTDPLAF</sequence>
<dbReference type="Proteomes" id="UP000237271">
    <property type="component" value="Unassembled WGS sequence"/>
</dbReference>
<evidence type="ECO:0000256" key="6">
    <source>
        <dbReference type="ARBA" id="ARBA00022490"/>
    </source>
</evidence>
<proteinExistence type="inferred from homology"/>
<dbReference type="CDD" id="cd07042">
    <property type="entry name" value="STAS_SulP_like_sulfate_transporter"/>
    <property type="match status" value="1"/>
</dbReference>
<dbReference type="GO" id="GO:0002098">
    <property type="term" value="P:tRNA wobble uridine modification"/>
    <property type="evidence" value="ECO:0007669"/>
    <property type="project" value="InterPro"/>
</dbReference>
<keyword evidence="7" id="KW-0819">tRNA processing</keyword>
<dbReference type="InterPro" id="IPR027417">
    <property type="entry name" value="P-loop_NTPase"/>
</dbReference>
<keyword evidence="8" id="KW-0539">Nucleus</keyword>
<dbReference type="PANTHER" id="PTHR12896">
    <property type="entry name" value="PAX6 NEIGHBOR PROTEIN PAXNEB"/>
    <property type="match status" value="1"/>
</dbReference>
<evidence type="ECO:0000256" key="8">
    <source>
        <dbReference type="ARBA" id="ARBA00023242"/>
    </source>
</evidence>
<dbReference type="InterPro" id="IPR036513">
    <property type="entry name" value="STAS_dom_sf"/>
</dbReference>
<evidence type="ECO:0000256" key="1">
    <source>
        <dbReference type="ARBA" id="ARBA00004123"/>
    </source>
</evidence>
<gene>
    <name evidence="11" type="ORF">PHPALM_6326</name>
</gene>
<feature type="compositionally biased region" description="Low complexity" evidence="9">
    <location>
        <begin position="451"/>
        <end position="468"/>
    </location>
</feature>
<dbReference type="Gene3D" id="3.40.50.300">
    <property type="entry name" value="P-loop containing nucleotide triphosphate hydrolases"/>
    <property type="match status" value="1"/>
</dbReference>
<dbReference type="GO" id="GO:0033588">
    <property type="term" value="C:elongator holoenzyme complex"/>
    <property type="evidence" value="ECO:0007669"/>
    <property type="project" value="InterPro"/>
</dbReference>
<accession>A0A2P4YF57</accession>
<name>A0A2P4YF57_9STRA</name>
<dbReference type="Pfam" id="PF01740">
    <property type="entry name" value="STAS"/>
    <property type="match status" value="1"/>
</dbReference>
<evidence type="ECO:0000256" key="2">
    <source>
        <dbReference type="ARBA" id="ARBA00004496"/>
    </source>
</evidence>
<reference evidence="11 12" key="1">
    <citation type="journal article" date="2017" name="Genome Biol. Evol.">
        <title>Phytophthora megakarya and P. palmivora, closely related causal agents of cacao black pod rot, underwent increases in genome sizes and gene numbers by different mechanisms.</title>
        <authorList>
            <person name="Ali S.S."/>
            <person name="Shao J."/>
            <person name="Lary D.J."/>
            <person name="Kronmiller B."/>
            <person name="Shen D."/>
            <person name="Strem M.D."/>
            <person name="Amoako-Attah I."/>
            <person name="Akrofi A.Y."/>
            <person name="Begoude B.A."/>
            <person name="Ten Hoopen G.M."/>
            <person name="Coulibaly K."/>
            <person name="Kebe B.I."/>
            <person name="Melnick R.L."/>
            <person name="Guiltinan M.J."/>
            <person name="Tyler B.M."/>
            <person name="Meinhardt L.W."/>
            <person name="Bailey B.A."/>
        </authorList>
    </citation>
    <scope>NUCLEOTIDE SEQUENCE [LARGE SCALE GENOMIC DNA]</scope>
    <source>
        <strain evidence="12">sbr112.9</strain>
    </source>
</reference>
<evidence type="ECO:0000256" key="4">
    <source>
        <dbReference type="ARBA" id="ARBA00007573"/>
    </source>
</evidence>
<comment type="subcellular location">
    <subcellularLocation>
        <location evidence="2">Cytoplasm</location>
    </subcellularLocation>
    <subcellularLocation>
        <location evidence="1">Nucleus</location>
    </subcellularLocation>
</comment>
<feature type="region of interest" description="Disordered" evidence="9">
    <location>
        <begin position="444"/>
        <end position="477"/>
    </location>
</feature>
<dbReference type="InterPro" id="IPR008728">
    <property type="entry name" value="Elongator_complex_protein_4"/>
</dbReference>
<dbReference type="GO" id="GO:0008023">
    <property type="term" value="C:transcription elongation factor complex"/>
    <property type="evidence" value="ECO:0007669"/>
    <property type="project" value="TreeGrafter"/>
</dbReference>
<protein>
    <recommendedName>
        <fullName evidence="5">Elongator complex protein 4</fullName>
    </recommendedName>
</protein>
<evidence type="ECO:0000256" key="9">
    <source>
        <dbReference type="SAM" id="MobiDB-lite"/>
    </source>
</evidence>
<comment type="similarity">
    <text evidence="4">Belongs to the ELP4 family.</text>
</comment>
<evidence type="ECO:0000313" key="11">
    <source>
        <dbReference type="EMBL" id="POM76431.1"/>
    </source>
</evidence>
<evidence type="ECO:0000256" key="3">
    <source>
        <dbReference type="ARBA" id="ARBA00005043"/>
    </source>
</evidence>
<dbReference type="AlphaFoldDB" id="A0A2P4YF57"/>
<dbReference type="Gene3D" id="3.30.750.24">
    <property type="entry name" value="STAS domain"/>
    <property type="match status" value="1"/>
</dbReference>
<dbReference type="InterPro" id="IPR002645">
    <property type="entry name" value="STAS_dom"/>
</dbReference>
<evidence type="ECO:0000313" key="12">
    <source>
        <dbReference type="Proteomes" id="UP000237271"/>
    </source>
</evidence>
<comment type="pathway">
    <text evidence="3">tRNA modification; 5-methoxycarbonylmethyl-2-thiouridine-tRNA biosynthesis.</text>
</comment>